<feature type="compositionally biased region" description="Low complexity" evidence="1">
    <location>
        <begin position="236"/>
        <end position="247"/>
    </location>
</feature>
<dbReference type="EMBL" id="QXFT01000323">
    <property type="protein sequence ID" value="KAE9347252.1"/>
    <property type="molecule type" value="Genomic_DNA"/>
</dbReference>
<reference evidence="2 3" key="1">
    <citation type="submission" date="2018-08" db="EMBL/GenBank/DDBJ databases">
        <title>Genomic investigation of the strawberry pathogen Phytophthora fragariae indicates pathogenicity is determined by transcriptional variation in three key races.</title>
        <authorList>
            <person name="Adams T.M."/>
            <person name="Armitage A.D."/>
            <person name="Sobczyk M.K."/>
            <person name="Bates H.J."/>
            <person name="Dunwell J.M."/>
            <person name="Nellist C.F."/>
            <person name="Harrison R.J."/>
        </authorList>
    </citation>
    <scope>NUCLEOTIDE SEQUENCE [LARGE SCALE GENOMIC DNA]</scope>
    <source>
        <strain evidence="2 3">SCRP333</strain>
    </source>
</reference>
<dbReference type="AlphaFoldDB" id="A0A6A4FV39"/>
<keyword evidence="3" id="KW-1185">Reference proteome</keyword>
<organism evidence="2 3">
    <name type="scientific">Phytophthora rubi</name>
    <dbReference type="NCBI Taxonomy" id="129364"/>
    <lineage>
        <taxon>Eukaryota</taxon>
        <taxon>Sar</taxon>
        <taxon>Stramenopiles</taxon>
        <taxon>Oomycota</taxon>
        <taxon>Peronosporomycetes</taxon>
        <taxon>Peronosporales</taxon>
        <taxon>Peronosporaceae</taxon>
        <taxon>Phytophthora</taxon>
    </lineage>
</organism>
<evidence type="ECO:0000313" key="2">
    <source>
        <dbReference type="EMBL" id="KAE9347252.1"/>
    </source>
</evidence>
<accession>A0A6A4FV39</accession>
<comment type="caution">
    <text evidence="2">The sequence shown here is derived from an EMBL/GenBank/DDBJ whole genome shotgun (WGS) entry which is preliminary data.</text>
</comment>
<dbReference type="Proteomes" id="UP000434957">
    <property type="component" value="Unassembled WGS sequence"/>
</dbReference>
<name>A0A6A4FV39_9STRA</name>
<sequence length="247" mass="27417">MLIAYTKNVSSTREMVASLKPLETNTLPLRCRRWKGGAHLGRVRMHLPWNTRESDSTSHVNNLGDDKAELVSTLGFAEVEEFVTYAISTFRSEQEASNYLVELLGIPAARVEHIGTRLFAPASAAATPKYMEGMVLRPTAVNSRLKLSKKSKKGAGKAAELLNNAFIINWCGRIEYNGAPSTIRSCTTGQTQPRQTKPHSSTWRSWCSSTRRALSACVCSMPISRFTMKTRRTAPQGGRKQQQQQQG</sequence>
<protein>
    <submittedName>
        <fullName evidence="2">Uncharacterized protein</fullName>
    </submittedName>
</protein>
<gene>
    <name evidence="2" type="ORF">PR003_g7029</name>
</gene>
<feature type="region of interest" description="Disordered" evidence="1">
    <location>
        <begin position="228"/>
        <end position="247"/>
    </location>
</feature>
<evidence type="ECO:0000313" key="3">
    <source>
        <dbReference type="Proteomes" id="UP000434957"/>
    </source>
</evidence>
<proteinExistence type="predicted"/>
<evidence type="ECO:0000256" key="1">
    <source>
        <dbReference type="SAM" id="MobiDB-lite"/>
    </source>
</evidence>